<feature type="non-terminal residue" evidence="2">
    <location>
        <position position="1"/>
    </location>
</feature>
<feature type="compositionally biased region" description="Polar residues" evidence="1">
    <location>
        <begin position="319"/>
        <end position="338"/>
    </location>
</feature>
<feature type="compositionally biased region" description="Low complexity" evidence="1">
    <location>
        <begin position="378"/>
        <end position="393"/>
    </location>
</feature>
<keyword evidence="3" id="KW-1185">Reference proteome</keyword>
<dbReference type="Proteomes" id="UP000738325">
    <property type="component" value="Unassembled WGS sequence"/>
</dbReference>
<dbReference type="AlphaFoldDB" id="A0A9P6RCC4"/>
<feature type="compositionally biased region" description="Polar residues" evidence="1">
    <location>
        <begin position="236"/>
        <end position="245"/>
    </location>
</feature>
<reference evidence="2" key="1">
    <citation type="journal article" date="2020" name="Fungal Divers.">
        <title>Resolving the Mortierellaceae phylogeny through synthesis of multi-gene phylogenetics and phylogenomics.</title>
        <authorList>
            <person name="Vandepol N."/>
            <person name="Liber J."/>
            <person name="Desiro A."/>
            <person name="Na H."/>
            <person name="Kennedy M."/>
            <person name="Barry K."/>
            <person name="Grigoriev I.V."/>
            <person name="Miller A.N."/>
            <person name="O'Donnell K."/>
            <person name="Stajich J.E."/>
            <person name="Bonito G."/>
        </authorList>
    </citation>
    <scope>NUCLEOTIDE SEQUENCE</scope>
    <source>
        <strain evidence="2">REB-010B</strain>
    </source>
</reference>
<protein>
    <submittedName>
        <fullName evidence="2">Uncharacterized protein</fullName>
    </submittedName>
</protein>
<feature type="region of interest" description="Disordered" evidence="1">
    <location>
        <begin position="193"/>
        <end position="432"/>
    </location>
</feature>
<feature type="compositionally biased region" description="Pro residues" evidence="1">
    <location>
        <begin position="278"/>
        <end position="294"/>
    </location>
</feature>
<feature type="compositionally biased region" description="Pro residues" evidence="1">
    <location>
        <begin position="416"/>
        <end position="425"/>
    </location>
</feature>
<accession>A0A9P6RCC4</accession>
<feature type="compositionally biased region" description="Low complexity" evidence="1">
    <location>
        <begin position="201"/>
        <end position="220"/>
    </location>
</feature>
<dbReference type="EMBL" id="JAAAIP010000444">
    <property type="protein sequence ID" value="KAG0317053.1"/>
    <property type="molecule type" value="Genomic_DNA"/>
</dbReference>
<feature type="compositionally biased region" description="Pro residues" evidence="1">
    <location>
        <begin position="225"/>
        <end position="234"/>
    </location>
</feature>
<feature type="region of interest" description="Disordered" evidence="1">
    <location>
        <begin position="647"/>
        <end position="669"/>
    </location>
</feature>
<proteinExistence type="predicted"/>
<evidence type="ECO:0000256" key="1">
    <source>
        <dbReference type="SAM" id="MobiDB-lite"/>
    </source>
</evidence>
<organism evidence="2 3">
    <name type="scientific">Dissophora globulifera</name>
    <dbReference type="NCBI Taxonomy" id="979702"/>
    <lineage>
        <taxon>Eukaryota</taxon>
        <taxon>Fungi</taxon>
        <taxon>Fungi incertae sedis</taxon>
        <taxon>Mucoromycota</taxon>
        <taxon>Mortierellomycotina</taxon>
        <taxon>Mortierellomycetes</taxon>
        <taxon>Mortierellales</taxon>
        <taxon>Mortierellaceae</taxon>
        <taxon>Dissophora</taxon>
    </lineage>
</organism>
<feature type="compositionally biased region" description="Low complexity" evidence="1">
    <location>
        <begin position="357"/>
        <end position="369"/>
    </location>
</feature>
<dbReference type="OrthoDB" id="2447345at2759"/>
<gene>
    <name evidence="2" type="ORF">BGZ99_006535</name>
</gene>
<comment type="caution">
    <text evidence="2">The sequence shown here is derived from an EMBL/GenBank/DDBJ whole genome shotgun (WGS) entry which is preliminary data.</text>
</comment>
<evidence type="ECO:0000313" key="3">
    <source>
        <dbReference type="Proteomes" id="UP000738325"/>
    </source>
</evidence>
<feature type="region of interest" description="Disordered" evidence="1">
    <location>
        <begin position="489"/>
        <end position="511"/>
    </location>
</feature>
<name>A0A9P6RCC4_9FUNG</name>
<feature type="compositionally biased region" description="Basic and acidic residues" evidence="1">
    <location>
        <begin position="295"/>
        <end position="311"/>
    </location>
</feature>
<sequence>TDDHPFYPLQFSTRAKAMAFLIEVLQSLQKEPCGCDLTKGCNCGADGVEDHEGKAPCYVCGEWFSVRKDFNGCTSSGDYGQALAQARSWHEKGSLRHHVAESRVKKWLDLVWRPPMTPATTPEQETVKQFGLRCQEDLYPQHRQYQQHQQYQQPTPHRHNTWNHASLEQQTPLYQQQSMDPGRPWSFHDIETEARRKSRSRQNSSSSVCSISSSGSNYSHSGHHVPPPPPPPPQSVKHQQQQDIQASEHPQHHHDNSINNGAGSAAWRFTASPKPMQATPPPSTAYAMQPPPPLRKADRGPTRAASHADIRHHPRARTLSYSDYPQDHSFSTSYVSHNSSPPPPSTSLWTAQTRRPSSCNSTLSNSGSNAGRGTGRSAPTPTATTGYTTPATTFAIPQEILDPSYRSPTFRIKSWNPPPAPPPTPASSHSTTRAIKITSSSITTNKQALDSWTSSGGAQESVAKSSLWDTTSSEQQEVVSAFGTAAVGTRNQEVERDQHASADVSTSKNGSSNAPFQFQFSFTSQRFKAVVQASLDREESELLSSSDFLESDTKVTQSLKDNTRCSVTHRSHLFQQLGKHPEPTLTDVSVAMPEDCLATLDDDGAISTATAKDLLLYQHNMIKDPPSGVPNGAEELALMVSSMLAPQSNGREGSIQRSAHISPSTPEIQGPTVTFSDLIDVLDKSAMAAPSSPSSLSSVAVASGGTGEVNADMGGLNKTGSWTSLHRLVLKMTKNNEAAVAAVMASLPRSGRMHLEGS</sequence>
<evidence type="ECO:0000313" key="2">
    <source>
        <dbReference type="EMBL" id="KAG0317053.1"/>
    </source>
</evidence>